<gene>
    <name evidence="2" type="ORF">ORY91_001477</name>
    <name evidence="3" type="ORF">V9W64_07405</name>
</gene>
<proteinExistence type="predicted"/>
<reference evidence="3" key="2">
    <citation type="submission" date="2024-02" db="EMBL/GenBank/DDBJ databases">
        <title>Neisseria leonii sp. nov.</title>
        <authorList>
            <person name="Boutroux M."/>
            <person name="Favre-Rochex S."/>
            <person name="Gorgette O."/>
            <person name="Touak G."/>
            <person name="Muhle E."/>
            <person name="Chesneau O."/>
            <person name="Clermont D."/>
            <person name="Rahi P."/>
        </authorList>
    </citation>
    <scope>NUCLEOTIDE SEQUENCE</scope>
    <source>
        <strain evidence="3">51.81</strain>
    </source>
</reference>
<dbReference type="EMBL" id="JAPQFL010000003">
    <property type="protein sequence ID" value="MDD9328060.1"/>
    <property type="molecule type" value="Genomic_DNA"/>
</dbReference>
<evidence type="ECO:0000313" key="3">
    <source>
        <dbReference type="EMBL" id="WWY02542.1"/>
    </source>
</evidence>
<reference evidence="2" key="1">
    <citation type="submission" date="2022-10" db="EMBL/GenBank/DDBJ databases">
        <authorList>
            <person name="Boutroux M."/>
        </authorList>
    </citation>
    <scope>NUCLEOTIDE SEQUENCE</scope>
    <source>
        <strain evidence="2">51.81</strain>
    </source>
</reference>
<keyword evidence="1" id="KW-1133">Transmembrane helix</keyword>
<dbReference type="Proteomes" id="UP001149607">
    <property type="component" value="Chromosome"/>
</dbReference>
<sequence>MILFQPVTLFHDAIPGKQRINVAASFCRAATCRFQTALYITNPKNLNKTSRYLWITVIIAGVSPIRVPLFIIR</sequence>
<feature type="transmembrane region" description="Helical" evidence="1">
    <location>
        <begin position="52"/>
        <end position="72"/>
    </location>
</feature>
<dbReference type="EMBL" id="CP146598">
    <property type="protein sequence ID" value="WWY02542.1"/>
    <property type="molecule type" value="Genomic_DNA"/>
</dbReference>
<accession>A0A9X4IB49</accession>
<keyword evidence="1" id="KW-0812">Transmembrane</keyword>
<evidence type="ECO:0000313" key="4">
    <source>
        <dbReference type="Proteomes" id="UP001149607"/>
    </source>
</evidence>
<dbReference type="AlphaFoldDB" id="A0A9X4IB49"/>
<evidence type="ECO:0000256" key="1">
    <source>
        <dbReference type="SAM" id="Phobius"/>
    </source>
</evidence>
<keyword evidence="4" id="KW-1185">Reference proteome</keyword>
<keyword evidence="1" id="KW-0472">Membrane</keyword>
<dbReference type="RefSeq" id="WP_274585169.1">
    <property type="nucleotide sequence ID" value="NZ_CP145811.1"/>
</dbReference>
<name>A0A9X4IB49_9NEIS</name>
<protein>
    <submittedName>
        <fullName evidence="2">Uncharacterized protein</fullName>
    </submittedName>
</protein>
<organism evidence="2">
    <name type="scientific">Neisseria leonii</name>
    <dbReference type="NCBI Taxonomy" id="2995413"/>
    <lineage>
        <taxon>Bacteria</taxon>
        <taxon>Pseudomonadati</taxon>
        <taxon>Pseudomonadota</taxon>
        <taxon>Betaproteobacteria</taxon>
        <taxon>Neisseriales</taxon>
        <taxon>Neisseriaceae</taxon>
        <taxon>Neisseria</taxon>
    </lineage>
</organism>
<evidence type="ECO:0000313" key="2">
    <source>
        <dbReference type="EMBL" id="MDD9328060.1"/>
    </source>
</evidence>